<dbReference type="GeneID" id="20239270"/>
<dbReference type="EMBL" id="KB202199">
    <property type="protein sequence ID" value="ESO91787.1"/>
    <property type="molecule type" value="Genomic_DNA"/>
</dbReference>
<keyword evidence="3" id="KW-1185">Reference proteome</keyword>
<dbReference type="KEGG" id="lgi:LOTGIDRAFT_163148"/>
<dbReference type="Proteomes" id="UP000030746">
    <property type="component" value="Unassembled WGS sequence"/>
</dbReference>
<keyword evidence="1" id="KW-0732">Signal</keyword>
<sequence length="104" mass="11345">MWKMKTLLTILLYKICGKGYSDKRHSFITNFITTDCGSDLGLIPLVLKSFSVRVRGVIDNGMEFFLGLGVDGVPASFVLCVPAVDVCVGMGFVGFNLSKRFAIS</sequence>
<organism evidence="2 3">
    <name type="scientific">Lottia gigantea</name>
    <name type="common">Giant owl limpet</name>
    <dbReference type="NCBI Taxonomy" id="225164"/>
    <lineage>
        <taxon>Eukaryota</taxon>
        <taxon>Metazoa</taxon>
        <taxon>Spiralia</taxon>
        <taxon>Lophotrochozoa</taxon>
        <taxon>Mollusca</taxon>
        <taxon>Gastropoda</taxon>
        <taxon>Patellogastropoda</taxon>
        <taxon>Lottioidea</taxon>
        <taxon>Lottiidae</taxon>
        <taxon>Lottia</taxon>
    </lineage>
</organism>
<proteinExistence type="predicted"/>
<dbReference type="HOGENOM" id="CLU_2253072_0_0_1"/>
<feature type="chain" id="PRO_5004718358" evidence="1">
    <location>
        <begin position="20"/>
        <end position="104"/>
    </location>
</feature>
<evidence type="ECO:0000256" key="1">
    <source>
        <dbReference type="SAM" id="SignalP"/>
    </source>
</evidence>
<dbReference type="RefSeq" id="XP_009057459.1">
    <property type="nucleotide sequence ID" value="XM_009059211.1"/>
</dbReference>
<dbReference type="CTD" id="20239270"/>
<accession>V4A4Z7</accession>
<dbReference type="AlphaFoldDB" id="V4A4Z7"/>
<name>V4A4Z7_LOTGI</name>
<protein>
    <submittedName>
        <fullName evidence="2">Uncharacterized protein</fullName>
    </submittedName>
</protein>
<gene>
    <name evidence="2" type="ORF">LOTGIDRAFT_163148</name>
</gene>
<evidence type="ECO:0000313" key="3">
    <source>
        <dbReference type="Proteomes" id="UP000030746"/>
    </source>
</evidence>
<evidence type="ECO:0000313" key="2">
    <source>
        <dbReference type="EMBL" id="ESO91787.1"/>
    </source>
</evidence>
<reference evidence="2 3" key="1">
    <citation type="journal article" date="2013" name="Nature">
        <title>Insights into bilaterian evolution from three spiralian genomes.</title>
        <authorList>
            <person name="Simakov O."/>
            <person name="Marletaz F."/>
            <person name="Cho S.J."/>
            <person name="Edsinger-Gonzales E."/>
            <person name="Havlak P."/>
            <person name="Hellsten U."/>
            <person name="Kuo D.H."/>
            <person name="Larsson T."/>
            <person name="Lv J."/>
            <person name="Arendt D."/>
            <person name="Savage R."/>
            <person name="Osoegawa K."/>
            <person name="de Jong P."/>
            <person name="Grimwood J."/>
            <person name="Chapman J.A."/>
            <person name="Shapiro H."/>
            <person name="Aerts A."/>
            <person name="Otillar R.P."/>
            <person name="Terry A.Y."/>
            <person name="Boore J.L."/>
            <person name="Grigoriev I.V."/>
            <person name="Lindberg D.R."/>
            <person name="Seaver E.C."/>
            <person name="Weisblat D.A."/>
            <person name="Putnam N.H."/>
            <person name="Rokhsar D.S."/>
        </authorList>
    </citation>
    <scope>NUCLEOTIDE SEQUENCE [LARGE SCALE GENOMIC DNA]</scope>
</reference>
<feature type="signal peptide" evidence="1">
    <location>
        <begin position="1"/>
        <end position="19"/>
    </location>
</feature>